<evidence type="ECO:0008006" key="13">
    <source>
        <dbReference type="Google" id="ProtNLM"/>
    </source>
</evidence>
<name>A0A5C3MBX4_9AGAR</name>
<evidence type="ECO:0000313" key="11">
    <source>
        <dbReference type="EMBL" id="TFK41946.1"/>
    </source>
</evidence>
<keyword evidence="5 8" id="KW-1133">Transmembrane helix</keyword>
<proteinExistence type="inferred from homology"/>
<keyword evidence="6 8" id="KW-0472">Membrane</keyword>
<comment type="subcellular location">
    <subcellularLocation>
        <location evidence="1">Membrane</location>
        <topology evidence="1">Multi-pass membrane protein</topology>
    </subcellularLocation>
</comment>
<accession>A0A5C3MBX4</accession>
<dbReference type="PANTHER" id="PTHR13018">
    <property type="entry name" value="PROBABLE MEMBRANE PROTEIN DUF221-RELATED"/>
    <property type="match status" value="1"/>
</dbReference>
<feature type="transmembrane region" description="Helical" evidence="8">
    <location>
        <begin position="176"/>
        <end position="200"/>
    </location>
</feature>
<feature type="transmembrane region" description="Helical" evidence="8">
    <location>
        <begin position="953"/>
        <end position="977"/>
    </location>
</feature>
<dbReference type="InterPro" id="IPR003864">
    <property type="entry name" value="CSC1/OSCA1-like_7TM"/>
</dbReference>
<feature type="region of interest" description="Disordered" evidence="7">
    <location>
        <begin position="632"/>
        <end position="652"/>
    </location>
</feature>
<comment type="similarity">
    <text evidence="2">Belongs to the CSC1 (TC 1.A.17) family.</text>
</comment>
<keyword evidence="3" id="KW-0813">Transport</keyword>
<feature type="transmembrane region" description="Helical" evidence="8">
    <location>
        <begin position="1116"/>
        <end position="1134"/>
    </location>
</feature>
<feature type="region of interest" description="Disordered" evidence="7">
    <location>
        <begin position="697"/>
        <end position="760"/>
    </location>
</feature>
<dbReference type="GO" id="GO:0005886">
    <property type="term" value="C:plasma membrane"/>
    <property type="evidence" value="ECO:0007669"/>
    <property type="project" value="TreeGrafter"/>
</dbReference>
<evidence type="ECO:0000259" key="9">
    <source>
        <dbReference type="Pfam" id="PF02714"/>
    </source>
</evidence>
<feature type="compositionally biased region" description="Polar residues" evidence="7">
    <location>
        <begin position="635"/>
        <end position="646"/>
    </location>
</feature>
<feature type="transmembrane region" description="Helical" evidence="8">
    <location>
        <begin position="1140"/>
        <end position="1157"/>
    </location>
</feature>
<evidence type="ECO:0000256" key="3">
    <source>
        <dbReference type="ARBA" id="ARBA00022448"/>
    </source>
</evidence>
<gene>
    <name evidence="11" type="ORF">BDQ12DRAFT_645286</name>
</gene>
<protein>
    <recommendedName>
        <fullName evidence="13">CSC1/OSCA1-like 7TM region domain-containing protein</fullName>
    </recommendedName>
</protein>
<feature type="region of interest" description="Disordered" evidence="7">
    <location>
        <begin position="434"/>
        <end position="465"/>
    </location>
</feature>
<dbReference type="InterPro" id="IPR045122">
    <property type="entry name" value="Csc1-like"/>
</dbReference>
<feature type="transmembrane region" description="Helical" evidence="8">
    <location>
        <begin position="357"/>
        <end position="377"/>
    </location>
</feature>
<feature type="transmembrane region" description="Helical" evidence="8">
    <location>
        <begin position="992"/>
        <end position="1015"/>
    </location>
</feature>
<feature type="region of interest" description="Disordered" evidence="7">
    <location>
        <begin position="45"/>
        <end position="97"/>
    </location>
</feature>
<feature type="domain" description="CSC1/OSCA1-like 7TM region" evidence="9">
    <location>
        <begin position="859"/>
        <end position="1126"/>
    </location>
</feature>
<feature type="transmembrane region" description="Helical" evidence="8">
    <location>
        <begin position="903"/>
        <end position="932"/>
    </location>
</feature>
<sequence>MYTPPIRALTTMTISTAVASSSRLRLERHDEFNSLWWTTSGGSTFIPSAPTPPPQSSAIPPDTNSNTTPFPNPASQSPAPSGSPSSDPSSTGGVGAGSNILTSTFPVTTIADPTMTITSFSESIVTSFSSSSSTLPSSTNSISETSSGSAAFSTTTGSFETKDNPVCVGQGIDASAAGLLAAIVVPSAIGLILWLLFAILRPRFRQIYSLREWFVQQDLRPKPLGSSFFAWLFPKVPMVPDVPSDVSDAGRSTATDAHLFPSDEQLTQRALWISFLIVLGWSILGLAGALPLYLISTPCHAELPSPAVFGGGYSTLQDLSLLRLLRMFDTGNIKTTSLATVLRRAPADDPQNARVRIILLTIFTLVLGLLPALWKIIKEFNSLVAYRQRWLQTRCENKDLGWLSANKARGFTGWGEKRLKDYIIKIGLSSSLGNNGENGNNTQRIGNRRRTRRPEEEPLNRYDDPHSEVDIQSLFSICDTHQLALLIDERDEILENLEAAETRYIASFRITTPDPSIADFEPPPPPDPSRPYISRPLPLGPQPRKTRGRRAMNRAFGTSSLAPTSFVAPSSFYKLRGVRGVSGGRFADSGFQPSLSQSIQSRVIGSRFLEVNRNSVAYGRLQLGSHVVVEKSGQLGPSDSRQTSWLPQIPDPRLFGPNYGVDSYEEMQPDEHGVMHRLSEGDEEELGEEWVDLTRETPDNDFASDFNGTPPQAASQAGPSSFRRPPKEQAPSSTRRETFPLRYDDHVDPDSRLPPHLRLQPSQPFVRPLEQIDFSDLGEVYDDIRHWRSRLKAINADIADAQANRYNDIAEGSNIKGWLLVGRGLRFIPGVQLIEGRAKEDIRWDVLQNERTWLDTAVLWAMILMVVVLLAAGLTAASGLALANAPDVAHYIPFLQPLLTASPLAAGIATVLAPAVAATLFIIIALAIINWASQIHGSISISGNQLLTFKITFFVLAAVGTIWLVAVGALLFAFQAFSEGSGESKSIANGSIYMSILLLTIVINVAIIFPACLLLQPFRLWKVLKAERHAITPRQRFRAVYPRTYNPSFATSACILAIVFASTFALIFPLIGPAVVLLLLLTLIAHRYLVGYVYGRTHSQTGGVLQIWLIKRFGTLLSFQPILLGLIFLSRHFWIEGGVLVGTGVAVIIFIESYAAWKTRLPGRNSLSPITVDSLQNFGSAADSYLAEDENATVNGSSARGGRTRGSMASVLEMMSLTLAVMPSSSAYRGAVPLQTETLDDLTATERAARTHPDAPPHLPPLPFTDHAEEMAGILYAPELIAPPPIIWLPNDSAGVAHAEAVDLQKYHDLQVTLDVRSKEYVMPRRSSSVHRRSR</sequence>
<organism evidence="11 12">
    <name type="scientific">Crucibulum laeve</name>
    <dbReference type="NCBI Taxonomy" id="68775"/>
    <lineage>
        <taxon>Eukaryota</taxon>
        <taxon>Fungi</taxon>
        <taxon>Dikarya</taxon>
        <taxon>Basidiomycota</taxon>
        <taxon>Agaricomycotina</taxon>
        <taxon>Agaricomycetes</taxon>
        <taxon>Agaricomycetidae</taxon>
        <taxon>Agaricales</taxon>
        <taxon>Agaricineae</taxon>
        <taxon>Nidulariaceae</taxon>
        <taxon>Crucibulum</taxon>
    </lineage>
</organism>
<evidence type="ECO:0000256" key="1">
    <source>
        <dbReference type="ARBA" id="ARBA00004141"/>
    </source>
</evidence>
<evidence type="ECO:0000256" key="6">
    <source>
        <dbReference type="ARBA" id="ARBA00023136"/>
    </source>
</evidence>
<feature type="compositionally biased region" description="Low complexity" evidence="7">
    <location>
        <begin position="73"/>
        <end position="90"/>
    </location>
</feature>
<reference evidence="11 12" key="1">
    <citation type="journal article" date="2019" name="Nat. Ecol. Evol.">
        <title>Megaphylogeny resolves global patterns of mushroom evolution.</title>
        <authorList>
            <person name="Varga T."/>
            <person name="Krizsan K."/>
            <person name="Foldi C."/>
            <person name="Dima B."/>
            <person name="Sanchez-Garcia M."/>
            <person name="Sanchez-Ramirez S."/>
            <person name="Szollosi G.J."/>
            <person name="Szarkandi J.G."/>
            <person name="Papp V."/>
            <person name="Albert L."/>
            <person name="Andreopoulos W."/>
            <person name="Angelini C."/>
            <person name="Antonin V."/>
            <person name="Barry K.W."/>
            <person name="Bougher N.L."/>
            <person name="Buchanan P."/>
            <person name="Buyck B."/>
            <person name="Bense V."/>
            <person name="Catcheside P."/>
            <person name="Chovatia M."/>
            <person name="Cooper J."/>
            <person name="Damon W."/>
            <person name="Desjardin D."/>
            <person name="Finy P."/>
            <person name="Geml J."/>
            <person name="Haridas S."/>
            <person name="Hughes K."/>
            <person name="Justo A."/>
            <person name="Karasinski D."/>
            <person name="Kautmanova I."/>
            <person name="Kiss B."/>
            <person name="Kocsube S."/>
            <person name="Kotiranta H."/>
            <person name="LaButti K.M."/>
            <person name="Lechner B.E."/>
            <person name="Liimatainen K."/>
            <person name="Lipzen A."/>
            <person name="Lukacs Z."/>
            <person name="Mihaltcheva S."/>
            <person name="Morgado L.N."/>
            <person name="Niskanen T."/>
            <person name="Noordeloos M.E."/>
            <person name="Ohm R.A."/>
            <person name="Ortiz-Santana B."/>
            <person name="Ovrebo C."/>
            <person name="Racz N."/>
            <person name="Riley R."/>
            <person name="Savchenko A."/>
            <person name="Shiryaev A."/>
            <person name="Soop K."/>
            <person name="Spirin V."/>
            <person name="Szebenyi C."/>
            <person name="Tomsovsky M."/>
            <person name="Tulloss R.E."/>
            <person name="Uehling J."/>
            <person name="Grigoriev I.V."/>
            <person name="Vagvolgyi C."/>
            <person name="Papp T."/>
            <person name="Martin F.M."/>
            <person name="Miettinen O."/>
            <person name="Hibbett D.S."/>
            <person name="Nagy L.G."/>
        </authorList>
    </citation>
    <scope>NUCLEOTIDE SEQUENCE [LARGE SCALE GENOMIC DNA]</scope>
    <source>
        <strain evidence="11 12">CBS 166.37</strain>
    </source>
</reference>
<dbReference type="Pfam" id="PF02714">
    <property type="entry name" value="RSN1_7TM"/>
    <property type="match status" value="1"/>
</dbReference>
<dbReference type="Pfam" id="PF13967">
    <property type="entry name" value="RSN1_TM"/>
    <property type="match status" value="1"/>
</dbReference>
<feature type="domain" description="CSC1/OSCA1-like N-terminal transmembrane" evidence="10">
    <location>
        <begin position="179"/>
        <end position="234"/>
    </location>
</feature>
<evidence type="ECO:0000256" key="8">
    <source>
        <dbReference type="SAM" id="Phobius"/>
    </source>
</evidence>
<feature type="compositionally biased region" description="Basic and acidic residues" evidence="7">
    <location>
        <begin position="734"/>
        <end position="753"/>
    </location>
</feature>
<feature type="transmembrane region" description="Helical" evidence="8">
    <location>
        <begin position="270"/>
        <end position="295"/>
    </location>
</feature>
<feature type="compositionally biased region" description="Basic and acidic residues" evidence="7">
    <location>
        <begin position="453"/>
        <end position="465"/>
    </location>
</feature>
<feature type="transmembrane region" description="Helical" evidence="8">
    <location>
        <begin position="1074"/>
        <end position="1095"/>
    </location>
</feature>
<evidence type="ECO:0000259" key="10">
    <source>
        <dbReference type="Pfam" id="PF13967"/>
    </source>
</evidence>
<evidence type="ECO:0000256" key="2">
    <source>
        <dbReference type="ARBA" id="ARBA00007779"/>
    </source>
</evidence>
<dbReference type="InterPro" id="IPR032880">
    <property type="entry name" value="CSC1/OSCA1-like_N"/>
</dbReference>
<dbReference type="GO" id="GO:0005227">
    <property type="term" value="F:calcium-activated cation channel activity"/>
    <property type="evidence" value="ECO:0007669"/>
    <property type="project" value="InterPro"/>
</dbReference>
<feature type="transmembrane region" description="Helical" evidence="8">
    <location>
        <begin position="857"/>
        <end position="883"/>
    </location>
</feature>
<feature type="region of interest" description="Disordered" evidence="7">
    <location>
        <begin position="129"/>
        <end position="156"/>
    </location>
</feature>
<dbReference type="OrthoDB" id="2591106at2759"/>
<evidence type="ECO:0000313" key="12">
    <source>
        <dbReference type="Proteomes" id="UP000308652"/>
    </source>
</evidence>
<keyword evidence="4 8" id="KW-0812">Transmembrane</keyword>
<feature type="transmembrane region" description="Helical" evidence="8">
    <location>
        <begin position="1044"/>
        <end position="1068"/>
    </location>
</feature>
<feature type="compositionally biased region" description="Low complexity" evidence="7">
    <location>
        <begin position="434"/>
        <end position="445"/>
    </location>
</feature>
<evidence type="ECO:0000256" key="5">
    <source>
        <dbReference type="ARBA" id="ARBA00022989"/>
    </source>
</evidence>
<dbReference type="Proteomes" id="UP000308652">
    <property type="component" value="Unassembled WGS sequence"/>
</dbReference>
<feature type="region of interest" description="Disordered" evidence="7">
    <location>
        <begin position="513"/>
        <end position="548"/>
    </location>
</feature>
<keyword evidence="12" id="KW-1185">Reference proteome</keyword>
<evidence type="ECO:0000256" key="7">
    <source>
        <dbReference type="SAM" id="MobiDB-lite"/>
    </source>
</evidence>
<feature type="compositionally biased region" description="Polar residues" evidence="7">
    <location>
        <begin position="706"/>
        <end position="719"/>
    </location>
</feature>
<dbReference type="EMBL" id="ML213593">
    <property type="protein sequence ID" value="TFK41946.1"/>
    <property type="molecule type" value="Genomic_DNA"/>
</dbReference>
<evidence type="ECO:0000256" key="4">
    <source>
        <dbReference type="ARBA" id="ARBA00022692"/>
    </source>
</evidence>
<dbReference type="STRING" id="68775.A0A5C3MBX4"/>